<protein>
    <submittedName>
        <fullName evidence="3">Uncharacterized protein</fullName>
    </submittedName>
</protein>
<accession>A0A9P8CY90</accession>
<evidence type="ECO:0000313" key="3">
    <source>
        <dbReference type="EMBL" id="KAG9325373.1"/>
    </source>
</evidence>
<feature type="compositionally biased region" description="Gly residues" evidence="1">
    <location>
        <begin position="523"/>
        <end position="532"/>
    </location>
</feature>
<keyword evidence="2" id="KW-0812">Transmembrane</keyword>
<proteinExistence type="predicted"/>
<dbReference type="AlphaFoldDB" id="A0A9P8CY90"/>
<reference evidence="3" key="1">
    <citation type="submission" date="2021-07" db="EMBL/GenBank/DDBJ databases">
        <title>Draft genome of Mortierella alpina, strain LL118, isolated from an aspen leaf litter sample.</title>
        <authorList>
            <person name="Yang S."/>
            <person name="Vinatzer B.A."/>
        </authorList>
    </citation>
    <scope>NUCLEOTIDE SEQUENCE</scope>
    <source>
        <strain evidence="3">LL118</strain>
    </source>
</reference>
<keyword evidence="2" id="KW-0472">Membrane</keyword>
<sequence>MADRATTSAATPRRTSAAGNGNRTSARPTNQSTGRASRTTRPATTATATNATISATPSSSPEIAAGPSGAMIGGIAAGVVMVFGLVGLLFYKKRKRATVAAAEAKKSKAIAMSGTSAPISGPLALAPEKGIDSAPAHRPEAHFREQQQFRPGMRDELFAQPGSALHTTLSNKNKSNTTLINNDSRTNLTSNMYNNNSSNNGRGMDSINIKSNSQGGTPKDGPPPSDDYYDDHLVHDYYGGSDSPEAIGAQRPAPQSRDLSLGNLTPAPEYYLGKEDIDPRRDLRGLDSPETYVRQAAIAGSTMGSDPRQMQGADTSRYSDDHDSVYMTPEQAQQAHNHRMRGPKDSIGSVAMLHLDQASPPQPQERATHRPPDHSLSVAMSESTMSVMPSLPPADGGEYDRRMQHQQRPGGGRPSPPGPGPGPLSPMSSIAMEDPYAESAYSDEYRDDRSMASPGYPQQRQQPHRPQYPHDNGRGSPYSSGPMSPPYDSHHYPQQQGYNHSRPYQGGSPPYNSSRPQQPPRGNKGGGGYGPGRPGPGPGPGYGGSQQGYRAPQQRDPGYNDGPYQRQY</sequence>
<dbReference type="EMBL" id="JAIFTL010000042">
    <property type="protein sequence ID" value="KAG9325373.1"/>
    <property type="molecule type" value="Genomic_DNA"/>
</dbReference>
<feature type="region of interest" description="Disordered" evidence="1">
    <location>
        <begin position="300"/>
        <end position="323"/>
    </location>
</feature>
<feature type="compositionally biased region" description="Low complexity" evidence="1">
    <location>
        <begin position="167"/>
        <end position="179"/>
    </location>
</feature>
<feature type="transmembrane region" description="Helical" evidence="2">
    <location>
        <begin position="70"/>
        <end position="91"/>
    </location>
</feature>
<evidence type="ECO:0000313" key="4">
    <source>
        <dbReference type="Proteomes" id="UP000717515"/>
    </source>
</evidence>
<feature type="compositionally biased region" description="Low complexity" evidence="1">
    <location>
        <begin position="187"/>
        <end position="200"/>
    </location>
</feature>
<organism evidence="3 4">
    <name type="scientific">Mortierella alpina</name>
    <name type="common">Oleaginous fungus</name>
    <name type="synonym">Mortierella renispora</name>
    <dbReference type="NCBI Taxonomy" id="64518"/>
    <lineage>
        <taxon>Eukaryota</taxon>
        <taxon>Fungi</taxon>
        <taxon>Fungi incertae sedis</taxon>
        <taxon>Mucoromycota</taxon>
        <taxon>Mortierellomycotina</taxon>
        <taxon>Mortierellomycetes</taxon>
        <taxon>Mortierellales</taxon>
        <taxon>Mortierellaceae</taxon>
        <taxon>Mortierella</taxon>
    </lineage>
</organism>
<feature type="compositionally biased region" description="Pro residues" evidence="1">
    <location>
        <begin position="414"/>
        <end position="424"/>
    </location>
</feature>
<feature type="compositionally biased region" description="Low complexity" evidence="1">
    <location>
        <begin position="456"/>
        <end position="465"/>
    </location>
</feature>
<dbReference type="Proteomes" id="UP000717515">
    <property type="component" value="Unassembled WGS sequence"/>
</dbReference>
<feature type="compositionally biased region" description="Low complexity" evidence="1">
    <location>
        <begin position="1"/>
        <end position="18"/>
    </location>
</feature>
<evidence type="ECO:0000256" key="2">
    <source>
        <dbReference type="SAM" id="Phobius"/>
    </source>
</evidence>
<feature type="compositionally biased region" description="Polar residues" evidence="1">
    <location>
        <begin position="378"/>
        <end position="387"/>
    </location>
</feature>
<name>A0A9P8CY90_MORAP</name>
<comment type="caution">
    <text evidence="3">The sequence shown here is derived from an EMBL/GenBank/DDBJ whole genome shotgun (WGS) entry which is preliminary data.</text>
</comment>
<keyword evidence="2" id="KW-1133">Transmembrane helix</keyword>
<feature type="region of interest" description="Disordered" evidence="1">
    <location>
        <begin position="358"/>
        <end position="568"/>
    </location>
</feature>
<feature type="compositionally biased region" description="Polar residues" evidence="1">
    <location>
        <begin position="19"/>
        <end position="31"/>
    </location>
</feature>
<feature type="compositionally biased region" description="Low complexity" evidence="1">
    <location>
        <begin position="32"/>
        <end position="61"/>
    </location>
</feature>
<gene>
    <name evidence="3" type="ORF">KVV02_004148</name>
</gene>
<feature type="region of interest" description="Disordered" evidence="1">
    <location>
        <begin position="1"/>
        <end position="61"/>
    </location>
</feature>
<evidence type="ECO:0000256" key="1">
    <source>
        <dbReference type="SAM" id="MobiDB-lite"/>
    </source>
</evidence>
<feature type="region of interest" description="Disordered" evidence="1">
    <location>
        <begin position="166"/>
        <end position="264"/>
    </location>
</feature>